<evidence type="ECO:0000313" key="11">
    <source>
        <dbReference type="EMBL" id="XAY06788.1"/>
    </source>
</evidence>
<dbReference type="PANTHER" id="PTHR11403">
    <property type="entry name" value="CYTOCHROME C OXIDASE SUBUNIT III"/>
    <property type="match status" value="1"/>
</dbReference>
<dbReference type="InterPro" id="IPR024791">
    <property type="entry name" value="Cyt_c/ubiquinol_Oxase_su3"/>
</dbReference>
<keyword evidence="5 9" id="KW-0472">Membrane</keyword>
<dbReference type="Pfam" id="PF00510">
    <property type="entry name" value="COX3"/>
    <property type="match status" value="1"/>
</dbReference>
<dbReference type="GO" id="GO:0005886">
    <property type="term" value="C:plasma membrane"/>
    <property type="evidence" value="ECO:0007669"/>
    <property type="project" value="UniProtKB-SubCell"/>
</dbReference>
<evidence type="ECO:0000256" key="5">
    <source>
        <dbReference type="ARBA" id="ARBA00023136"/>
    </source>
</evidence>
<dbReference type="InterPro" id="IPR000298">
    <property type="entry name" value="Cyt_c_oxidase-like_su3"/>
</dbReference>
<feature type="transmembrane region" description="Helical" evidence="9">
    <location>
        <begin position="101"/>
        <end position="118"/>
    </location>
</feature>
<name>A0AAU7AYQ2_9ACTN</name>
<feature type="transmembrane region" description="Helical" evidence="9">
    <location>
        <begin position="28"/>
        <end position="47"/>
    </location>
</feature>
<feature type="transmembrane region" description="Helical" evidence="9">
    <location>
        <begin position="181"/>
        <end position="201"/>
    </location>
</feature>
<sequence length="202" mass="21666">MSRPQTAPPPATDADRPGSGQVPGEPGIWLVVIADLVVFAVLFGMFLNYRAEQPALWAASQAKLTAGFGFANTVILLTSSLAVVAAVNATRLGRTVDAGRAFAAAMGCGLVFVALKAVEWTLKARDGVVPDTNDFFAQYYVFTGLHLLHVLVGLTALLFARRIARAGAHGPHDQGLVQSAAIFWHLVDLLWLLLFPIVYFVH</sequence>
<comment type="subcellular location">
    <subcellularLocation>
        <location evidence="7">Cell membrane</location>
        <topology evidence="7">Multi-pass membrane protein</topology>
    </subcellularLocation>
    <subcellularLocation>
        <location evidence="1">Membrane</location>
        <topology evidence="1">Multi-pass membrane protein</topology>
    </subcellularLocation>
</comment>
<evidence type="ECO:0000256" key="2">
    <source>
        <dbReference type="ARBA" id="ARBA00010581"/>
    </source>
</evidence>
<evidence type="ECO:0000256" key="1">
    <source>
        <dbReference type="ARBA" id="ARBA00004141"/>
    </source>
</evidence>
<feature type="domain" description="Heme-copper oxidase subunit III family profile" evidence="10">
    <location>
        <begin position="27"/>
        <end position="202"/>
    </location>
</feature>
<evidence type="ECO:0000256" key="3">
    <source>
        <dbReference type="ARBA" id="ARBA00022692"/>
    </source>
</evidence>
<dbReference type="InterPro" id="IPR035973">
    <property type="entry name" value="Cyt_c_oxidase_su3-like_sf"/>
</dbReference>
<feature type="transmembrane region" description="Helical" evidence="9">
    <location>
        <begin position="138"/>
        <end position="160"/>
    </location>
</feature>
<dbReference type="SUPFAM" id="SSF81452">
    <property type="entry name" value="Cytochrome c oxidase subunit III-like"/>
    <property type="match status" value="1"/>
</dbReference>
<dbReference type="GO" id="GO:0019646">
    <property type="term" value="P:aerobic electron transport chain"/>
    <property type="evidence" value="ECO:0007669"/>
    <property type="project" value="InterPro"/>
</dbReference>
<dbReference type="Gene3D" id="1.20.120.80">
    <property type="entry name" value="Cytochrome c oxidase, subunit III, four-helix bundle"/>
    <property type="match status" value="1"/>
</dbReference>
<dbReference type="EMBL" id="CP114014">
    <property type="protein sequence ID" value="XAY06788.1"/>
    <property type="molecule type" value="Genomic_DNA"/>
</dbReference>
<evidence type="ECO:0000256" key="9">
    <source>
        <dbReference type="SAM" id="Phobius"/>
    </source>
</evidence>
<evidence type="ECO:0000256" key="6">
    <source>
        <dbReference type="ARBA" id="ARBA00031400"/>
    </source>
</evidence>
<keyword evidence="4 9" id="KW-1133">Transmembrane helix</keyword>
<proteinExistence type="inferred from homology"/>
<protein>
    <recommendedName>
        <fullName evidence="6">Cytochrome aa3 subunit 3</fullName>
    </recommendedName>
</protein>
<evidence type="ECO:0000259" key="10">
    <source>
        <dbReference type="PROSITE" id="PS50253"/>
    </source>
</evidence>
<feature type="compositionally biased region" description="Pro residues" evidence="8">
    <location>
        <begin position="1"/>
        <end position="11"/>
    </location>
</feature>
<organism evidence="11">
    <name type="scientific">Paraconexibacter sp. AEG42_29</name>
    <dbReference type="NCBI Taxonomy" id="2997339"/>
    <lineage>
        <taxon>Bacteria</taxon>
        <taxon>Bacillati</taxon>
        <taxon>Actinomycetota</taxon>
        <taxon>Thermoleophilia</taxon>
        <taxon>Solirubrobacterales</taxon>
        <taxon>Paraconexibacteraceae</taxon>
        <taxon>Paraconexibacter</taxon>
    </lineage>
</organism>
<feature type="transmembrane region" description="Helical" evidence="9">
    <location>
        <begin position="67"/>
        <end position="89"/>
    </location>
</feature>
<reference evidence="11" key="1">
    <citation type="submission" date="2022-12" db="EMBL/GenBank/DDBJ databases">
        <title>Paraconexibacter alkalitolerans sp. nov. and Baekduia alba sp. nov., isolated from soil and emended description of the genera Paraconexibacter (Chun et al., 2020) and Baekduia (An et al., 2020).</title>
        <authorList>
            <person name="Vieira S."/>
            <person name="Huber K.J."/>
            <person name="Geppert A."/>
            <person name="Wolf J."/>
            <person name="Neumann-Schaal M."/>
            <person name="Muesken M."/>
            <person name="Overmann J."/>
        </authorList>
    </citation>
    <scope>NUCLEOTIDE SEQUENCE</scope>
    <source>
        <strain evidence="11">AEG42_29</strain>
    </source>
</reference>
<dbReference type="InterPro" id="IPR013833">
    <property type="entry name" value="Cyt_c_oxidase_su3_a-hlx"/>
</dbReference>
<dbReference type="AlphaFoldDB" id="A0AAU7AYQ2"/>
<dbReference type="RefSeq" id="WP_354698006.1">
    <property type="nucleotide sequence ID" value="NZ_CP114014.1"/>
</dbReference>
<dbReference type="GO" id="GO:0004129">
    <property type="term" value="F:cytochrome-c oxidase activity"/>
    <property type="evidence" value="ECO:0007669"/>
    <property type="project" value="InterPro"/>
</dbReference>
<dbReference type="KEGG" id="parq:DSM112329_03666"/>
<dbReference type="PANTHER" id="PTHR11403:SF6">
    <property type="entry name" value="NITRIC OXIDE REDUCTASE SUBUNIT E"/>
    <property type="match status" value="1"/>
</dbReference>
<dbReference type="PROSITE" id="PS50253">
    <property type="entry name" value="COX3"/>
    <property type="match status" value="1"/>
</dbReference>
<comment type="similarity">
    <text evidence="2 7">Belongs to the cytochrome c oxidase subunit 3 family.</text>
</comment>
<evidence type="ECO:0000256" key="7">
    <source>
        <dbReference type="RuleBase" id="RU003376"/>
    </source>
</evidence>
<keyword evidence="3 7" id="KW-0812">Transmembrane</keyword>
<evidence type="ECO:0000256" key="8">
    <source>
        <dbReference type="SAM" id="MobiDB-lite"/>
    </source>
</evidence>
<evidence type="ECO:0000256" key="4">
    <source>
        <dbReference type="ARBA" id="ARBA00022989"/>
    </source>
</evidence>
<accession>A0AAU7AYQ2</accession>
<feature type="region of interest" description="Disordered" evidence="8">
    <location>
        <begin position="1"/>
        <end position="20"/>
    </location>
</feature>
<gene>
    <name evidence="11" type="primary">ctaE_4</name>
    <name evidence="11" type="ORF">DSM112329_03666</name>
</gene>